<dbReference type="EMBL" id="KR131750">
    <property type="protein sequence ID" value="AKG94405.1"/>
    <property type="molecule type" value="Genomic_DNA"/>
</dbReference>
<accession>A0A139ZVW3</accession>
<dbReference type="OrthoDB" id="24792at10239"/>
<proteinExistence type="predicted"/>
<name>A0A139ZVW3_9CAUD</name>
<reference evidence="2" key="1">
    <citation type="submission" date="2015-04" db="EMBL/GenBank/DDBJ databases">
        <authorList>
            <person name="Sun Y."/>
            <person name="Li J."/>
            <person name="Shi H."/>
            <person name="Su S."/>
            <person name="Zhang Z."/>
        </authorList>
    </citation>
    <scope>NUCLEOTIDE SEQUENCE [LARGE SCALE GENOMIC DNA]</scope>
</reference>
<evidence type="ECO:0000313" key="1">
    <source>
        <dbReference type="EMBL" id="AKG94405.1"/>
    </source>
</evidence>
<dbReference type="GeneID" id="29123266"/>
<dbReference type="KEGG" id="vg:29123266"/>
<keyword evidence="2" id="KW-1185">Reference proteome</keyword>
<gene>
    <name evidence="1" type="ORF">ZZ2_001</name>
</gene>
<organism evidence="1 2">
    <name type="scientific">Enterococcus phage Ec-ZZ2</name>
    <dbReference type="NCBI Taxonomy" id="1647400"/>
    <lineage>
        <taxon>Viruses</taxon>
        <taxon>Duplodnaviria</taxon>
        <taxon>Heunggongvirae</taxon>
        <taxon>Uroviricota</taxon>
        <taxon>Caudoviricetes</taxon>
        <taxon>Efquatrovirus</taxon>
        <taxon>Efquatrovirus EcZZ2</taxon>
    </lineage>
</organism>
<dbReference type="Proteomes" id="UP000204463">
    <property type="component" value="Segment"/>
</dbReference>
<evidence type="ECO:0000313" key="2">
    <source>
        <dbReference type="Proteomes" id="UP000204463"/>
    </source>
</evidence>
<sequence length="58" mass="6844">MKELKEVTVNFMAGKDNRNILFINVKRVNITQRFLELSFGDSETFTLKLENLVFYSIK</sequence>
<dbReference type="RefSeq" id="YP_009303700.1">
    <property type="nucleotide sequence ID" value="NC_031260.1"/>
</dbReference>
<protein>
    <submittedName>
        <fullName evidence="1">Uncharacterized protein</fullName>
    </submittedName>
</protein>